<sequence>MYSSREFHKSSYSPNESACVEVAEGATTAMRDTENREKGTLVFPSAEWRALLDAAQHVTVQVS</sequence>
<dbReference type="EMBL" id="JACHDO010000001">
    <property type="protein sequence ID" value="MBB5494051.1"/>
    <property type="molecule type" value="Genomic_DNA"/>
</dbReference>
<dbReference type="InterPro" id="IPR007278">
    <property type="entry name" value="DUF397"/>
</dbReference>
<evidence type="ECO:0000313" key="3">
    <source>
        <dbReference type="Proteomes" id="UP000579647"/>
    </source>
</evidence>
<name>A0A840WM28_9ACTN</name>
<evidence type="ECO:0000259" key="1">
    <source>
        <dbReference type="Pfam" id="PF04149"/>
    </source>
</evidence>
<gene>
    <name evidence="2" type="ORF">HNR07_005188</name>
</gene>
<feature type="domain" description="DUF397" evidence="1">
    <location>
        <begin position="7"/>
        <end position="55"/>
    </location>
</feature>
<accession>A0A840WM28</accession>
<keyword evidence="3" id="KW-1185">Reference proteome</keyword>
<dbReference type="AlphaFoldDB" id="A0A840WM28"/>
<dbReference type="RefSeq" id="WP_184367108.1">
    <property type="nucleotide sequence ID" value="NZ_BAAAKM010000079.1"/>
</dbReference>
<protein>
    <recommendedName>
        <fullName evidence="1">DUF397 domain-containing protein</fullName>
    </recommendedName>
</protein>
<evidence type="ECO:0000313" key="2">
    <source>
        <dbReference type="EMBL" id="MBB5494051.1"/>
    </source>
</evidence>
<dbReference type="Proteomes" id="UP000579647">
    <property type="component" value="Unassembled WGS sequence"/>
</dbReference>
<comment type="caution">
    <text evidence="2">The sequence shown here is derived from an EMBL/GenBank/DDBJ whole genome shotgun (WGS) entry which is preliminary data.</text>
</comment>
<organism evidence="2 3">
    <name type="scientific">Nocardiopsis metallicus</name>
    <dbReference type="NCBI Taxonomy" id="179819"/>
    <lineage>
        <taxon>Bacteria</taxon>
        <taxon>Bacillati</taxon>
        <taxon>Actinomycetota</taxon>
        <taxon>Actinomycetes</taxon>
        <taxon>Streptosporangiales</taxon>
        <taxon>Nocardiopsidaceae</taxon>
        <taxon>Nocardiopsis</taxon>
    </lineage>
</organism>
<reference evidence="2 3" key="1">
    <citation type="submission" date="2020-08" db="EMBL/GenBank/DDBJ databases">
        <title>Sequencing the genomes of 1000 actinobacteria strains.</title>
        <authorList>
            <person name="Klenk H.-P."/>
        </authorList>
    </citation>
    <scope>NUCLEOTIDE SEQUENCE [LARGE SCALE GENOMIC DNA]</scope>
    <source>
        <strain evidence="2 3">DSM 44598</strain>
    </source>
</reference>
<proteinExistence type="predicted"/>
<dbReference type="Pfam" id="PF04149">
    <property type="entry name" value="DUF397"/>
    <property type="match status" value="1"/>
</dbReference>